<feature type="domain" description="HAT C-terminal dimerisation" evidence="7">
    <location>
        <begin position="391"/>
        <end position="458"/>
    </location>
</feature>
<evidence type="ECO:0000313" key="8">
    <source>
        <dbReference type="EMBL" id="OLL23796.1"/>
    </source>
</evidence>
<keyword evidence="3" id="KW-0863">Zinc-finger</keyword>
<dbReference type="GO" id="GO:0046983">
    <property type="term" value="F:protein dimerization activity"/>
    <property type="evidence" value="ECO:0007669"/>
    <property type="project" value="InterPro"/>
</dbReference>
<evidence type="ECO:0000256" key="2">
    <source>
        <dbReference type="ARBA" id="ARBA00022723"/>
    </source>
</evidence>
<keyword evidence="9" id="KW-1185">Reference proteome</keyword>
<evidence type="ECO:0000256" key="4">
    <source>
        <dbReference type="ARBA" id="ARBA00022833"/>
    </source>
</evidence>
<dbReference type="PANTHER" id="PTHR46481">
    <property type="entry name" value="ZINC FINGER BED DOMAIN-CONTAINING PROTEIN 4"/>
    <property type="match status" value="1"/>
</dbReference>
<comment type="subcellular location">
    <subcellularLocation>
        <location evidence="1">Nucleus</location>
    </subcellularLocation>
</comment>
<dbReference type="GO" id="GO:0005634">
    <property type="term" value="C:nucleus"/>
    <property type="evidence" value="ECO:0007669"/>
    <property type="project" value="UniProtKB-SubCell"/>
</dbReference>
<reference evidence="8 9" key="1">
    <citation type="submission" date="2016-04" db="EMBL/GenBank/DDBJ databases">
        <title>Evolutionary innovation and constraint leading to complex multicellularity in the Ascomycota.</title>
        <authorList>
            <person name="Cisse O."/>
            <person name="Nguyen A."/>
            <person name="Hewitt D.A."/>
            <person name="Jedd G."/>
            <person name="Stajich J.E."/>
        </authorList>
    </citation>
    <scope>NUCLEOTIDE SEQUENCE [LARGE SCALE GENOMIC DNA]</scope>
    <source>
        <strain evidence="8 9">DAH-3</strain>
    </source>
</reference>
<dbReference type="EMBL" id="LXFE01001242">
    <property type="protein sequence ID" value="OLL23796.1"/>
    <property type="molecule type" value="Genomic_DNA"/>
</dbReference>
<evidence type="ECO:0000256" key="3">
    <source>
        <dbReference type="ARBA" id="ARBA00022771"/>
    </source>
</evidence>
<gene>
    <name evidence="8" type="ORF">NEOLI_004814</name>
</gene>
<evidence type="ECO:0000256" key="6">
    <source>
        <dbReference type="SAM" id="MobiDB-lite"/>
    </source>
</evidence>
<dbReference type="InterPro" id="IPR012337">
    <property type="entry name" value="RNaseH-like_sf"/>
</dbReference>
<feature type="region of interest" description="Disordered" evidence="6">
    <location>
        <begin position="487"/>
        <end position="507"/>
    </location>
</feature>
<keyword evidence="2" id="KW-0479">Metal-binding</keyword>
<dbReference type="PANTHER" id="PTHR46481:SF10">
    <property type="entry name" value="ZINC FINGER BED DOMAIN-CONTAINING PROTEIN 39"/>
    <property type="match status" value="1"/>
</dbReference>
<dbReference type="AlphaFoldDB" id="A0A1U7LMA4"/>
<dbReference type="GO" id="GO:0008270">
    <property type="term" value="F:zinc ion binding"/>
    <property type="evidence" value="ECO:0007669"/>
    <property type="project" value="UniProtKB-KW"/>
</dbReference>
<dbReference type="Proteomes" id="UP000186594">
    <property type="component" value="Unassembled WGS sequence"/>
</dbReference>
<dbReference type="SUPFAM" id="SSF53098">
    <property type="entry name" value="Ribonuclease H-like"/>
    <property type="match status" value="1"/>
</dbReference>
<protein>
    <submittedName>
        <fullName evidence="8">Putative AC transposase</fullName>
    </submittedName>
</protein>
<evidence type="ECO:0000259" key="7">
    <source>
        <dbReference type="Pfam" id="PF05699"/>
    </source>
</evidence>
<comment type="caution">
    <text evidence="8">The sequence shown here is derived from an EMBL/GenBank/DDBJ whole genome shotgun (WGS) entry which is preliminary data.</text>
</comment>
<dbReference type="Pfam" id="PF05699">
    <property type="entry name" value="Dimer_Tnp_hAT"/>
    <property type="match status" value="1"/>
</dbReference>
<dbReference type="OrthoDB" id="5147528at2759"/>
<dbReference type="STRING" id="1198029.A0A1U7LMA4"/>
<dbReference type="OMA" id="RTISWER"/>
<keyword evidence="4" id="KW-0862">Zinc</keyword>
<evidence type="ECO:0000256" key="1">
    <source>
        <dbReference type="ARBA" id="ARBA00004123"/>
    </source>
</evidence>
<dbReference type="InterPro" id="IPR052035">
    <property type="entry name" value="ZnF_BED_domain_contain"/>
</dbReference>
<evidence type="ECO:0000313" key="9">
    <source>
        <dbReference type="Proteomes" id="UP000186594"/>
    </source>
</evidence>
<name>A0A1U7LMA4_NEOID</name>
<evidence type="ECO:0000256" key="5">
    <source>
        <dbReference type="ARBA" id="ARBA00023242"/>
    </source>
</evidence>
<dbReference type="InterPro" id="IPR008906">
    <property type="entry name" value="HATC_C_dom"/>
</dbReference>
<organism evidence="8 9">
    <name type="scientific">Neolecta irregularis (strain DAH-3)</name>
    <dbReference type="NCBI Taxonomy" id="1198029"/>
    <lineage>
        <taxon>Eukaryota</taxon>
        <taxon>Fungi</taxon>
        <taxon>Dikarya</taxon>
        <taxon>Ascomycota</taxon>
        <taxon>Taphrinomycotina</taxon>
        <taxon>Neolectales</taxon>
        <taxon>Neolectaceae</taxon>
        <taxon>Neolecta</taxon>
    </lineage>
</organism>
<sequence length="507" mass="59101">MWTAPTHTGYQAIVAHFVDSNKKKITKALLALPEHKGSHGGEQQAKAFMDVVDDYGLRSKLGYFVSDNHPSNDKMLRHIAEEIPGFNPINRRIRCNGHIINLVATAFLFATDKTSVKAAMEYTKNLALDEQSEKKPKEETANEWRKMGPLGQLHNLIVHIRSSTQRYNTFKALTGRSIPLDNDTRWNSWWLELHISLSKRKELMSYSDDYYDELKHDFLNREKWEELQEIHDCLQPFYDITIDTQGDQSTIDQILTDMDFLVTHLKQMEQHYRLTNNSTLLQRVMNSWYLFDKYYDLTDDSPAYAAAILLHPSLRKSYLDKKWSHQAQYIPSTIENVRKLWKKEYKMERVVQTEEVNASKFQNWRKEIYEDDIVDEYQNFINAPRHKIVGTALDWWLEPTQQAMYPNLSHMAMDIFSIPPMSVEAERIFAGARRTMSWTRCTLGGRMVEQTECLKSWVREQLSDGIFKTVGEVEEAADTAVEQLSTNEISARSRYTPEGSPEPYTDD</sequence>
<accession>A0A1U7LMA4</accession>
<proteinExistence type="predicted"/>
<keyword evidence="5" id="KW-0539">Nucleus</keyword>